<dbReference type="RefSeq" id="WP_038151698.1">
    <property type="nucleotide sequence ID" value="NZ_JRNT01000007.1"/>
</dbReference>
<name>A0A096BY71_9FIRM</name>
<accession>A0A096BY71</accession>
<dbReference type="InterPro" id="IPR026596">
    <property type="entry name" value="IspD/F"/>
</dbReference>
<dbReference type="GO" id="GO:0016114">
    <property type="term" value="P:terpenoid biosynthetic process"/>
    <property type="evidence" value="ECO:0007669"/>
    <property type="project" value="InterPro"/>
</dbReference>
<dbReference type="PROSITE" id="PS01350">
    <property type="entry name" value="ISPF"/>
    <property type="match status" value="1"/>
</dbReference>
<dbReference type="PANTHER" id="PTHR43181">
    <property type="entry name" value="2-C-METHYL-D-ERYTHRITOL 2,4-CYCLODIPHOSPHATE SYNTHASE, CHLOROPLASTIC"/>
    <property type="match status" value="1"/>
</dbReference>
<comment type="similarity">
    <text evidence="13">In the N-terminal section; belongs to the IspD/TarI cytidylyltransferase family. IspD subfamily.</text>
</comment>
<feature type="binding site" evidence="13">
    <location>
        <begin position="277"/>
        <end position="278"/>
    </location>
    <ligand>
        <name>4-CDP-2-C-methyl-D-erythritol 2-phosphate</name>
        <dbReference type="ChEBI" id="CHEBI:57919"/>
    </ligand>
</feature>
<comment type="caution">
    <text evidence="15">The sequence shown here is derived from an EMBL/GenBank/DDBJ whole genome shotgun (WGS) entry which is preliminary data.</text>
</comment>
<dbReference type="InterPro" id="IPR003526">
    <property type="entry name" value="MECDP_synthase"/>
</dbReference>
<dbReference type="CDD" id="cd00554">
    <property type="entry name" value="MECDP_synthase"/>
    <property type="match status" value="1"/>
</dbReference>
<feature type="site" description="Positions MEP for the nucleophilic attack" evidence="13">
    <location>
        <position position="219"/>
    </location>
</feature>
<protein>
    <recommendedName>
        <fullName evidence="13">Bifunctional enzyme IspD/IspF</fullName>
    </recommendedName>
    <domain>
        <recommendedName>
            <fullName evidence="13">2-C-methyl-D-erythritol 4-phosphate cytidylyltransferase</fullName>
            <ecNumber evidence="13">2.7.7.60</ecNumber>
        </recommendedName>
        <alternativeName>
            <fullName evidence="13">4-diphosphocytidyl-2C-methyl-D-erythritol synthase</fullName>
        </alternativeName>
        <alternativeName>
            <fullName evidence="13">MEP cytidylyltransferase</fullName>
            <shortName evidence="13">MCT</shortName>
        </alternativeName>
    </domain>
    <domain>
        <recommendedName>
            <fullName evidence="13">2-C-methyl-D-erythritol 2,4-cyclodiphosphate synthase</fullName>
            <shortName evidence="13">MECDP-synthase</shortName>
            <shortName evidence="13">MECPP-synthase</shortName>
            <shortName evidence="13">MECPS</shortName>
            <ecNumber evidence="13">4.6.1.12</ecNumber>
        </recommendedName>
    </domain>
</protein>
<comment type="catalytic activity">
    <reaction evidence="2 13">
        <text>2-C-methyl-D-erythritol 4-phosphate + CTP + H(+) = 4-CDP-2-C-methyl-D-erythritol + diphosphate</text>
        <dbReference type="Rhea" id="RHEA:13429"/>
        <dbReference type="ChEBI" id="CHEBI:15378"/>
        <dbReference type="ChEBI" id="CHEBI:33019"/>
        <dbReference type="ChEBI" id="CHEBI:37563"/>
        <dbReference type="ChEBI" id="CHEBI:57823"/>
        <dbReference type="ChEBI" id="CHEBI:58262"/>
        <dbReference type="EC" id="2.7.7.60"/>
    </reaction>
</comment>
<feature type="binding site" evidence="13">
    <location>
        <position position="285"/>
    </location>
    <ligand>
        <name>a divalent metal cation</name>
        <dbReference type="ChEBI" id="CHEBI:60240"/>
    </ligand>
</feature>
<comment type="catalytic activity">
    <reaction evidence="1 13">
        <text>4-CDP-2-C-methyl-D-erythritol 2-phosphate = 2-C-methyl-D-erythritol 2,4-cyclic diphosphate + CMP</text>
        <dbReference type="Rhea" id="RHEA:23864"/>
        <dbReference type="ChEBI" id="CHEBI:57919"/>
        <dbReference type="ChEBI" id="CHEBI:58483"/>
        <dbReference type="ChEBI" id="CHEBI:60377"/>
        <dbReference type="EC" id="4.6.1.12"/>
    </reaction>
</comment>
<evidence type="ECO:0000256" key="4">
    <source>
        <dbReference type="ARBA" id="ARBA00004709"/>
    </source>
</evidence>
<feature type="site" description="Transition state stabilizer" evidence="13">
    <location>
        <position position="277"/>
    </location>
</feature>
<dbReference type="FunFam" id="3.90.550.10:FF:000003">
    <property type="entry name" value="2-C-methyl-D-erythritol 4-phosphate cytidylyltransferase"/>
    <property type="match status" value="1"/>
</dbReference>
<dbReference type="InterPro" id="IPR018294">
    <property type="entry name" value="ISPD_synthase_CS"/>
</dbReference>
<feature type="binding site" evidence="13">
    <location>
        <position position="253"/>
    </location>
    <ligand>
        <name>a divalent metal cation</name>
        <dbReference type="ChEBI" id="CHEBI:60240"/>
    </ligand>
</feature>
<feature type="binding site" evidence="13">
    <location>
        <begin position="251"/>
        <end position="253"/>
    </location>
    <ligand>
        <name>4-CDP-2-C-methyl-D-erythritol 2-phosphate</name>
        <dbReference type="ChEBI" id="CHEBI:57919"/>
    </ligand>
</feature>
<dbReference type="GO" id="GO:0008685">
    <property type="term" value="F:2-C-methyl-D-erythritol 2,4-cyclodiphosphate synthase activity"/>
    <property type="evidence" value="ECO:0007669"/>
    <property type="project" value="UniProtKB-UniRule"/>
</dbReference>
<comment type="pathway">
    <text evidence="4 13">Isoprenoid biosynthesis; isopentenyl diphosphate biosynthesis via DXP pathway; isopentenyl diphosphate from 1-deoxy-D-xylulose 5-phosphate: step 4/6.</text>
</comment>
<evidence type="ECO:0000256" key="6">
    <source>
        <dbReference type="ARBA" id="ARBA00009789"/>
    </source>
</evidence>
<proteinExistence type="inferred from homology"/>
<dbReference type="InterPro" id="IPR029044">
    <property type="entry name" value="Nucleotide-diphossugar_trans"/>
</dbReference>
<dbReference type="AlphaFoldDB" id="A0A096BY71"/>
<evidence type="ECO:0000256" key="11">
    <source>
        <dbReference type="ARBA" id="ARBA00023239"/>
    </source>
</evidence>
<dbReference type="InterPro" id="IPR036571">
    <property type="entry name" value="MECDP_synthase_sf"/>
</dbReference>
<evidence type="ECO:0000256" key="12">
    <source>
        <dbReference type="ARBA" id="ARBA00023268"/>
    </source>
</evidence>
<dbReference type="Proteomes" id="UP000029628">
    <property type="component" value="Unassembled WGS sequence"/>
</dbReference>
<dbReference type="eggNOG" id="COG0245">
    <property type="taxonomic scope" value="Bacteria"/>
</dbReference>
<dbReference type="UniPathway" id="UPA00056">
    <property type="reaction ID" value="UER00093"/>
</dbReference>
<dbReference type="InterPro" id="IPR020555">
    <property type="entry name" value="MECDP_synthase_CS"/>
</dbReference>
<comment type="function">
    <text evidence="13">Bifunctional enzyme that catalyzes the formation of 4-diphosphocytidyl-2-C-methyl-D-erythritol from CTP and 2-C-methyl-D-erythritol 4-phosphate (MEP) (IspD), and catalyzes the conversion of 4-diphosphocytidyl-2-C-methyl-D-erythritol 2-phosphate (CDP-ME2P) to 2-C-methyl-D-erythritol 2,4-cyclodiphosphate (ME-CPP) with a corresponding release of cytidine 5-monophosphate (CMP) (IspF).</text>
</comment>
<dbReference type="PANTHER" id="PTHR43181:SF1">
    <property type="entry name" value="2-C-METHYL-D-ERYTHRITOL 2,4-CYCLODIPHOSPHATE SYNTHASE, CHLOROPLASTIC"/>
    <property type="match status" value="1"/>
</dbReference>
<dbReference type="EC" id="4.6.1.12" evidence="13"/>
<dbReference type="CDD" id="cd02516">
    <property type="entry name" value="CDP-ME_synthetase"/>
    <property type="match status" value="1"/>
</dbReference>
<evidence type="ECO:0000256" key="10">
    <source>
        <dbReference type="ARBA" id="ARBA00023229"/>
    </source>
</evidence>
<feature type="binding site" evidence="13">
    <location>
        <begin position="299"/>
        <end position="301"/>
    </location>
    <ligand>
        <name>4-CDP-2-C-methyl-D-erythritol 2-phosphate</name>
        <dbReference type="ChEBI" id="CHEBI:57919"/>
    </ligand>
</feature>
<keyword evidence="12 13" id="KW-0511">Multifunctional enzyme</keyword>
<keyword evidence="7 13" id="KW-0808">Transferase</keyword>
<dbReference type="HAMAP" id="MF_01520">
    <property type="entry name" value="IspDF"/>
    <property type="match status" value="1"/>
</dbReference>
<keyword evidence="16" id="KW-1185">Reference proteome</keyword>
<dbReference type="PROSITE" id="PS01295">
    <property type="entry name" value="ISPD"/>
    <property type="match status" value="1"/>
</dbReference>
<evidence type="ECO:0000256" key="2">
    <source>
        <dbReference type="ARBA" id="ARBA00001282"/>
    </source>
</evidence>
<dbReference type="GO" id="GO:0019288">
    <property type="term" value="P:isopentenyl diphosphate biosynthetic process, methylerythritol 4-phosphate pathway"/>
    <property type="evidence" value="ECO:0007669"/>
    <property type="project" value="UniProtKB-UniRule"/>
</dbReference>
<dbReference type="SUPFAM" id="SSF69765">
    <property type="entry name" value="IpsF-like"/>
    <property type="match status" value="1"/>
</dbReference>
<feature type="region of interest" description="2-C-methyl-D-erythritol 2,4-cyclodiphosphate synthase" evidence="13">
    <location>
        <begin position="245"/>
        <end position="401"/>
    </location>
</feature>
<dbReference type="EC" id="2.7.7.60" evidence="13"/>
<feature type="binding site" evidence="13">
    <location>
        <begin position="375"/>
        <end position="378"/>
    </location>
    <ligand>
        <name>4-CDP-2-C-methyl-D-erythritol 2-phosphate</name>
        <dbReference type="ChEBI" id="CHEBI:57919"/>
    </ligand>
</feature>
<feature type="site" description="Transition state stabilizer" evidence="13">
    <location>
        <position position="376"/>
    </location>
</feature>
<dbReference type="EMBL" id="JRNT01000007">
    <property type="protein sequence ID" value="KGF47682.1"/>
    <property type="molecule type" value="Genomic_DNA"/>
</dbReference>
<organism evidence="15 16">
    <name type="scientific">Veillonella montpellierensis DNF00314</name>
    <dbReference type="NCBI Taxonomy" id="1401067"/>
    <lineage>
        <taxon>Bacteria</taxon>
        <taxon>Bacillati</taxon>
        <taxon>Bacillota</taxon>
        <taxon>Negativicutes</taxon>
        <taxon>Veillonellales</taxon>
        <taxon>Veillonellaceae</taxon>
        <taxon>Veillonella</taxon>
    </lineage>
</organism>
<evidence type="ECO:0000256" key="9">
    <source>
        <dbReference type="ARBA" id="ARBA00022723"/>
    </source>
</evidence>
<dbReference type="GO" id="GO:0046872">
    <property type="term" value="F:metal ion binding"/>
    <property type="evidence" value="ECO:0007669"/>
    <property type="project" value="UniProtKB-KW"/>
</dbReference>
<evidence type="ECO:0000313" key="16">
    <source>
        <dbReference type="Proteomes" id="UP000029628"/>
    </source>
</evidence>
<feature type="binding site" evidence="13">
    <location>
        <position position="385"/>
    </location>
    <ligand>
        <name>4-CDP-2-C-methyl-D-erythritol 2-phosphate</name>
        <dbReference type="ChEBI" id="CHEBI:57919"/>
    </ligand>
</feature>
<keyword evidence="11 13" id="KW-0456">Lyase</keyword>
<evidence type="ECO:0000256" key="3">
    <source>
        <dbReference type="ARBA" id="ARBA00001968"/>
    </source>
</evidence>
<dbReference type="InterPro" id="IPR001228">
    <property type="entry name" value="IspD"/>
</dbReference>
<sequence length="401" mass="44517">MISCILLAAGSARRMKVKENKVFLSLGPLSVLQWDLFHLLDVDDIAQVIIVGATHELDRLKRESHNFQNYVTHTLHRKVPYIIEYVAGGTERQDSVRAGLSKVMDTTDIVLVHDGARPVAKAKLFNDVAISARQYGAAVAAIPAIDTIKRVDEKGFIQETLNRNELYHMQTPQGFKKDLFKKAHRNAKIHNYIGTDDVSLIELLGAPVKVITGDYRNVKLTTPNDIPVIKSHLGIFESEKNSMMRVGFGYDIHRLKKGRPCILGGVLIDSPIGPDGHSDADVLIHALMDALLGAAGLRDIGYYFPPNDETFKDISSMKLLKKVISLLKEHSFQAYNIDIMVIAEAPKLKPHIEAMKLNIHTIMNIPVDRISIKATTNEQLGAIGRHEGIAAQAVVSIYEIK</sequence>
<dbReference type="SUPFAM" id="SSF53448">
    <property type="entry name" value="Nucleotide-diphospho-sugar transferases"/>
    <property type="match status" value="1"/>
</dbReference>
<evidence type="ECO:0000256" key="8">
    <source>
        <dbReference type="ARBA" id="ARBA00022695"/>
    </source>
</evidence>
<dbReference type="GO" id="GO:0050518">
    <property type="term" value="F:2-C-methyl-D-erythritol 4-phosphate cytidylyltransferase activity"/>
    <property type="evidence" value="ECO:0007669"/>
    <property type="project" value="UniProtKB-UniRule"/>
</dbReference>
<dbReference type="HAMAP" id="MF_00107">
    <property type="entry name" value="IspF"/>
    <property type="match status" value="1"/>
</dbReference>
<dbReference type="NCBIfam" id="TIGR00453">
    <property type="entry name" value="ispD"/>
    <property type="match status" value="1"/>
</dbReference>
<keyword evidence="9 13" id="KW-0479">Metal-binding</keyword>
<dbReference type="Pfam" id="PF02542">
    <property type="entry name" value="YgbB"/>
    <property type="match status" value="1"/>
</dbReference>
<dbReference type="Gene3D" id="3.30.1330.50">
    <property type="entry name" value="2-C-methyl-D-erythritol 2,4-cyclodiphosphate synthase"/>
    <property type="match status" value="1"/>
</dbReference>
<feature type="site" description="Transition state stabilizer" evidence="13">
    <location>
        <position position="21"/>
    </location>
</feature>
<feature type="region of interest" description="2-C-methyl-D-erythritol 4-phosphate cytidylyltransferase" evidence="13">
    <location>
        <begin position="1"/>
        <end position="244"/>
    </location>
</feature>
<comment type="cofactor">
    <cofactor evidence="3 13">
        <name>a divalent metal cation</name>
        <dbReference type="ChEBI" id="CHEBI:60240"/>
    </cofactor>
</comment>
<evidence type="ECO:0000256" key="13">
    <source>
        <dbReference type="HAMAP-Rule" id="MF_01520"/>
    </source>
</evidence>
<dbReference type="Gene3D" id="3.90.550.10">
    <property type="entry name" value="Spore Coat Polysaccharide Biosynthesis Protein SpsA, Chain A"/>
    <property type="match status" value="1"/>
</dbReference>
<feature type="binding site" evidence="13">
    <location>
        <position position="251"/>
    </location>
    <ligand>
        <name>a divalent metal cation</name>
        <dbReference type="ChEBI" id="CHEBI:60240"/>
    </ligand>
</feature>
<feature type="domain" description="2-C-methyl-D-erythritol 2,4-cyclodiphosphate synthase" evidence="14">
    <location>
        <begin position="244"/>
        <end position="397"/>
    </location>
</feature>
<keyword evidence="10 13" id="KW-0414">Isoprene biosynthesis</keyword>
<evidence type="ECO:0000256" key="5">
    <source>
        <dbReference type="ARBA" id="ARBA00004787"/>
    </source>
</evidence>
<evidence type="ECO:0000256" key="7">
    <source>
        <dbReference type="ARBA" id="ARBA00022679"/>
    </source>
</evidence>
<gene>
    <name evidence="13" type="primary">ispDF</name>
    <name evidence="15" type="ORF">HMPREF0872_02955</name>
</gene>
<reference evidence="15 16" key="1">
    <citation type="submission" date="2014-07" db="EMBL/GenBank/DDBJ databases">
        <authorList>
            <person name="McCorrison J."/>
            <person name="Sanka R."/>
            <person name="Torralba M."/>
            <person name="Gillis M."/>
            <person name="Haft D.H."/>
            <person name="Methe B."/>
            <person name="Sutton G."/>
            <person name="Nelson K.E."/>
        </authorList>
    </citation>
    <scope>NUCLEOTIDE SEQUENCE [LARGE SCALE GENOMIC DNA]</scope>
    <source>
        <strain evidence="15 16">DNF00314</strain>
    </source>
</reference>
<evidence type="ECO:0000259" key="14">
    <source>
        <dbReference type="Pfam" id="PF02542"/>
    </source>
</evidence>
<dbReference type="Pfam" id="PF01128">
    <property type="entry name" value="IspD"/>
    <property type="match status" value="1"/>
</dbReference>
<evidence type="ECO:0000313" key="15">
    <source>
        <dbReference type="EMBL" id="KGF47682.1"/>
    </source>
</evidence>
<comment type="caution">
    <text evidence="13">Lacks conserved residue(s) required for the propagation of feature annotation.</text>
</comment>
<dbReference type="InterPro" id="IPR034683">
    <property type="entry name" value="IspD/TarI"/>
</dbReference>
<dbReference type="eggNOG" id="COG1211">
    <property type="taxonomic scope" value="Bacteria"/>
</dbReference>
<comment type="similarity">
    <text evidence="13">In the C-terminal section; belongs to the IspF family.</text>
</comment>
<comment type="pathway">
    <text evidence="5 13">Isoprenoid biosynthesis; isopentenyl diphosphate biosynthesis via DXP pathway; isopentenyl diphosphate from 1-deoxy-D-xylulose 5-phosphate: step 2/6.</text>
</comment>
<keyword evidence="8 13" id="KW-0548">Nucleotidyltransferase</keyword>
<comment type="similarity">
    <text evidence="6">Belongs to the IspD/TarI cytidylyltransferase family. IspD subfamily.</text>
</comment>
<evidence type="ECO:0000256" key="1">
    <source>
        <dbReference type="ARBA" id="ARBA00000200"/>
    </source>
</evidence>
<dbReference type="NCBIfam" id="TIGR00151">
    <property type="entry name" value="ispF"/>
    <property type="match status" value="1"/>
</dbReference>
<feature type="site" description="Transition state stabilizer" evidence="13">
    <location>
        <position position="14"/>
    </location>
</feature>
<feature type="site" description="Positions MEP for the nucleophilic attack" evidence="13">
    <location>
        <position position="163"/>
    </location>
</feature>